<dbReference type="PANTHER" id="PTHR43667">
    <property type="entry name" value="CYCLOPROPANE-FATTY-ACYL-PHOSPHOLIPID SYNTHASE"/>
    <property type="match status" value="1"/>
</dbReference>
<dbReference type="CDD" id="cd02440">
    <property type="entry name" value="AdoMet_MTases"/>
    <property type="match status" value="1"/>
</dbReference>
<organism evidence="2 3">
    <name type="scientific">Methanolobus profundi</name>
    <dbReference type="NCBI Taxonomy" id="487685"/>
    <lineage>
        <taxon>Archaea</taxon>
        <taxon>Methanobacteriati</taxon>
        <taxon>Methanobacteriota</taxon>
        <taxon>Stenosarchaea group</taxon>
        <taxon>Methanomicrobia</taxon>
        <taxon>Methanosarcinales</taxon>
        <taxon>Methanosarcinaceae</taxon>
        <taxon>Methanolobus</taxon>
    </lineage>
</organism>
<dbReference type="InterPro" id="IPR050723">
    <property type="entry name" value="CFA/CMAS"/>
</dbReference>
<feature type="domain" description="Methyltransferase" evidence="1">
    <location>
        <begin position="66"/>
        <end position="155"/>
    </location>
</feature>
<dbReference type="STRING" id="487685.SAMN04488696_0654"/>
<dbReference type="InterPro" id="IPR029063">
    <property type="entry name" value="SAM-dependent_MTases_sf"/>
</dbReference>
<gene>
    <name evidence="2" type="ORF">SAMN04488696_0654</name>
</gene>
<evidence type="ECO:0000259" key="1">
    <source>
        <dbReference type="Pfam" id="PF13649"/>
    </source>
</evidence>
<dbReference type="PANTHER" id="PTHR43667:SF2">
    <property type="entry name" value="FATTY ACID C-METHYL TRANSFERASE"/>
    <property type="match status" value="1"/>
</dbReference>
<reference evidence="3" key="1">
    <citation type="submission" date="2016-10" db="EMBL/GenBank/DDBJ databases">
        <authorList>
            <person name="Varghese N."/>
            <person name="Submissions S."/>
        </authorList>
    </citation>
    <scope>NUCLEOTIDE SEQUENCE [LARGE SCALE GENOMIC DNA]</scope>
    <source>
        <strain evidence="3">Mob M</strain>
    </source>
</reference>
<accession>A0A1I4PHU7</accession>
<dbReference type="OrthoDB" id="57427at2157"/>
<protein>
    <submittedName>
        <fullName evidence="2">Methyltransferase domain-containing protein</fullName>
    </submittedName>
</protein>
<evidence type="ECO:0000313" key="3">
    <source>
        <dbReference type="Proteomes" id="UP000198535"/>
    </source>
</evidence>
<dbReference type="GO" id="GO:0032259">
    <property type="term" value="P:methylation"/>
    <property type="evidence" value="ECO:0007669"/>
    <property type="project" value="UniProtKB-KW"/>
</dbReference>
<evidence type="ECO:0000313" key="2">
    <source>
        <dbReference type="EMBL" id="SFM27116.1"/>
    </source>
</evidence>
<proteinExistence type="predicted"/>
<dbReference type="AlphaFoldDB" id="A0A1I4PHU7"/>
<dbReference type="Pfam" id="PF13649">
    <property type="entry name" value="Methyltransf_25"/>
    <property type="match status" value="1"/>
</dbReference>
<dbReference type="Proteomes" id="UP000198535">
    <property type="component" value="Unassembled WGS sequence"/>
</dbReference>
<dbReference type="InterPro" id="IPR041698">
    <property type="entry name" value="Methyltransf_25"/>
</dbReference>
<dbReference type="EMBL" id="FOUJ01000001">
    <property type="protein sequence ID" value="SFM27116.1"/>
    <property type="molecule type" value="Genomic_DNA"/>
</dbReference>
<dbReference type="SUPFAM" id="SSF53335">
    <property type="entry name" value="S-adenosyl-L-methionine-dependent methyltransferases"/>
    <property type="match status" value="1"/>
</dbReference>
<dbReference type="Gene3D" id="3.40.50.150">
    <property type="entry name" value="Vaccinia Virus protein VP39"/>
    <property type="match status" value="1"/>
</dbReference>
<keyword evidence="3" id="KW-1185">Reference proteome</keyword>
<name>A0A1I4PHU7_9EURY</name>
<sequence>MEHGKIDWNKVWKDLMTAQQAANKEIEDNLWNKRNNAERFWKRSQENSERTQLTLEELPLTPRSRVLDIGAGPGRLSIPIAERVAHVTAVEPAEGMKYLLLKNIDEKGITNLECVSKRWEDIDVENDLNGPYDIVIASFSLGMPDIKDAIQKMEQASSKHVYLYWFAGTTPWEEHSVGLWPYLYGTSYTCGPKCDVLYNVLYDMGIYPDMHVFPLEYTNNFGSMDDAMDFFRSRYTIETQEQETILYNYLRDELSWEDGQITEKGDSTRVRICWEKKENN</sequence>
<keyword evidence="2" id="KW-0808">Transferase</keyword>
<keyword evidence="2" id="KW-0489">Methyltransferase</keyword>
<dbReference type="RefSeq" id="WP_091933079.1">
    <property type="nucleotide sequence ID" value="NZ_FOUJ01000001.1"/>
</dbReference>
<dbReference type="GO" id="GO:0008168">
    <property type="term" value="F:methyltransferase activity"/>
    <property type="evidence" value="ECO:0007669"/>
    <property type="project" value="UniProtKB-KW"/>
</dbReference>